<keyword evidence="3" id="KW-1185">Reference proteome</keyword>
<feature type="region of interest" description="Disordered" evidence="1">
    <location>
        <begin position="1"/>
        <end position="22"/>
    </location>
</feature>
<evidence type="ECO:0000313" key="3">
    <source>
        <dbReference type="Proteomes" id="UP000077755"/>
    </source>
</evidence>
<feature type="region of interest" description="Disordered" evidence="1">
    <location>
        <begin position="52"/>
        <end position="72"/>
    </location>
</feature>
<reference evidence="2" key="1">
    <citation type="journal article" date="2016" name="Nat. Genet.">
        <title>A high-quality carrot genome assembly provides new insights into carotenoid accumulation and asterid genome evolution.</title>
        <authorList>
            <person name="Iorizzo M."/>
            <person name="Ellison S."/>
            <person name="Senalik D."/>
            <person name="Zeng P."/>
            <person name="Satapoomin P."/>
            <person name="Huang J."/>
            <person name="Bowman M."/>
            <person name="Iovene M."/>
            <person name="Sanseverino W."/>
            <person name="Cavagnaro P."/>
            <person name="Yildiz M."/>
            <person name="Macko-Podgorni A."/>
            <person name="Moranska E."/>
            <person name="Grzebelus E."/>
            <person name="Grzebelus D."/>
            <person name="Ashrafi H."/>
            <person name="Zheng Z."/>
            <person name="Cheng S."/>
            <person name="Spooner D."/>
            <person name="Van Deynze A."/>
            <person name="Simon P."/>
        </authorList>
    </citation>
    <scope>NUCLEOTIDE SEQUENCE</scope>
    <source>
        <tissue evidence="2">Leaf</tissue>
    </source>
</reference>
<reference evidence="2" key="2">
    <citation type="submission" date="2022-03" db="EMBL/GenBank/DDBJ databases">
        <title>Draft title - Genomic analysis of global carrot germplasm unveils the trajectory of domestication and the origin of high carotenoid orange carrot.</title>
        <authorList>
            <person name="Iorizzo M."/>
            <person name="Ellison S."/>
            <person name="Senalik D."/>
            <person name="Macko-Podgorni A."/>
            <person name="Grzebelus D."/>
            <person name="Bostan H."/>
            <person name="Rolling W."/>
            <person name="Curaba J."/>
            <person name="Simon P."/>
        </authorList>
    </citation>
    <scope>NUCLEOTIDE SEQUENCE</scope>
    <source>
        <tissue evidence="2">Leaf</tissue>
    </source>
</reference>
<evidence type="ECO:0000313" key="2">
    <source>
        <dbReference type="EMBL" id="WOG87612.1"/>
    </source>
</evidence>
<protein>
    <submittedName>
        <fullName evidence="2">Uncharacterized protein</fullName>
    </submittedName>
</protein>
<name>A0A161Y732_DAUCS</name>
<dbReference type="AlphaFoldDB" id="A0A161Y732"/>
<sequence>MSSRDMTNPSQGSVRVGRVEPGCENRAAAATVQLRSSEKYKVQAEETSDCWTNAGMVGGCDQSDNEGEKRSK</sequence>
<organism evidence="2 3">
    <name type="scientific">Daucus carota subsp. sativus</name>
    <name type="common">Carrot</name>
    <dbReference type="NCBI Taxonomy" id="79200"/>
    <lineage>
        <taxon>Eukaryota</taxon>
        <taxon>Viridiplantae</taxon>
        <taxon>Streptophyta</taxon>
        <taxon>Embryophyta</taxon>
        <taxon>Tracheophyta</taxon>
        <taxon>Spermatophyta</taxon>
        <taxon>Magnoliopsida</taxon>
        <taxon>eudicotyledons</taxon>
        <taxon>Gunneridae</taxon>
        <taxon>Pentapetalae</taxon>
        <taxon>asterids</taxon>
        <taxon>campanulids</taxon>
        <taxon>Apiales</taxon>
        <taxon>Apiaceae</taxon>
        <taxon>Apioideae</taxon>
        <taxon>Scandiceae</taxon>
        <taxon>Daucinae</taxon>
        <taxon>Daucus</taxon>
        <taxon>Daucus sect. Daucus</taxon>
    </lineage>
</organism>
<dbReference type="EMBL" id="CP093344">
    <property type="protein sequence ID" value="WOG87612.1"/>
    <property type="molecule type" value="Genomic_DNA"/>
</dbReference>
<gene>
    <name evidence="2" type="ORF">DCAR_0206842</name>
</gene>
<evidence type="ECO:0000256" key="1">
    <source>
        <dbReference type="SAM" id="MobiDB-lite"/>
    </source>
</evidence>
<dbReference type="Gramene" id="KZN05247">
    <property type="protein sequence ID" value="KZN05247"/>
    <property type="gene ID" value="DCAR_006084"/>
</dbReference>
<proteinExistence type="predicted"/>
<feature type="compositionally biased region" description="Polar residues" evidence="1">
    <location>
        <begin position="1"/>
        <end position="13"/>
    </location>
</feature>
<accession>A0A161Y732</accession>
<dbReference type="Proteomes" id="UP000077755">
    <property type="component" value="Chromosome 2"/>
</dbReference>